<dbReference type="InterPro" id="IPR010982">
    <property type="entry name" value="Lambda_DNA-bd_dom_sf"/>
</dbReference>
<dbReference type="SUPFAM" id="SSF47413">
    <property type="entry name" value="lambda repressor-like DNA-binding domains"/>
    <property type="match status" value="1"/>
</dbReference>
<dbReference type="GO" id="GO:0005829">
    <property type="term" value="C:cytosol"/>
    <property type="evidence" value="ECO:0007669"/>
    <property type="project" value="TreeGrafter"/>
</dbReference>
<dbReference type="AlphaFoldDB" id="A0A9D1J2U5"/>
<accession>A0A9D1J2U5</accession>
<dbReference type="PANTHER" id="PTHR46797">
    <property type="entry name" value="HTH-TYPE TRANSCRIPTIONAL REGULATOR"/>
    <property type="match status" value="1"/>
</dbReference>
<dbReference type="EMBL" id="DVHC01000003">
    <property type="protein sequence ID" value="HIR58479.1"/>
    <property type="molecule type" value="Genomic_DNA"/>
</dbReference>
<evidence type="ECO:0000259" key="2">
    <source>
        <dbReference type="PROSITE" id="PS50943"/>
    </source>
</evidence>
<dbReference type="PANTHER" id="PTHR46797:SF1">
    <property type="entry name" value="METHYLPHOSPHONATE SYNTHASE"/>
    <property type="match status" value="1"/>
</dbReference>
<dbReference type="SMART" id="SM00530">
    <property type="entry name" value="HTH_XRE"/>
    <property type="match status" value="1"/>
</dbReference>
<reference evidence="3" key="1">
    <citation type="submission" date="2020-10" db="EMBL/GenBank/DDBJ databases">
        <authorList>
            <person name="Gilroy R."/>
        </authorList>
    </citation>
    <scope>NUCLEOTIDE SEQUENCE</scope>
    <source>
        <strain evidence="3">CHK184-20233</strain>
    </source>
</reference>
<dbReference type="InterPro" id="IPR050807">
    <property type="entry name" value="TransReg_Diox_bact_type"/>
</dbReference>
<dbReference type="GO" id="GO:0003677">
    <property type="term" value="F:DNA binding"/>
    <property type="evidence" value="ECO:0007669"/>
    <property type="project" value="UniProtKB-KW"/>
</dbReference>
<sequence length="95" mass="11281">MTRKDIRDIFRINLRYYRIKNKMTQEDLAVKSDLTDKYISDLERGIFSPSLEKLDMLAEALNIDTYLLLKDDNAHENIPNRLDKVTGSRKSKRKY</sequence>
<dbReference type="InterPro" id="IPR001387">
    <property type="entry name" value="Cro/C1-type_HTH"/>
</dbReference>
<gene>
    <name evidence="3" type="ORF">IAB38_00345</name>
</gene>
<evidence type="ECO:0000313" key="3">
    <source>
        <dbReference type="EMBL" id="HIR58479.1"/>
    </source>
</evidence>
<proteinExistence type="predicted"/>
<evidence type="ECO:0000256" key="1">
    <source>
        <dbReference type="ARBA" id="ARBA00023125"/>
    </source>
</evidence>
<dbReference type="Proteomes" id="UP000824232">
    <property type="component" value="Unassembled WGS sequence"/>
</dbReference>
<dbReference type="CDD" id="cd00093">
    <property type="entry name" value="HTH_XRE"/>
    <property type="match status" value="1"/>
</dbReference>
<dbReference type="Gene3D" id="1.10.260.40">
    <property type="entry name" value="lambda repressor-like DNA-binding domains"/>
    <property type="match status" value="1"/>
</dbReference>
<dbReference type="PROSITE" id="PS50943">
    <property type="entry name" value="HTH_CROC1"/>
    <property type="match status" value="1"/>
</dbReference>
<evidence type="ECO:0000313" key="4">
    <source>
        <dbReference type="Proteomes" id="UP000824232"/>
    </source>
</evidence>
<name>A0A9D1J2U5_9FIRM</name>
<feature type="domain" description="HTH cro/C1-type" evidence="2">
    <location>
        <begin position="14"/>
        <end position="68"/>
    </location>
</feature>
<reference evidence="3" key="2">
    <citation type="journal article" date="2021" name="PeerJ">
        <title>Extensive microbial diversity within the chicken gut microbiome revealed by metagenomics and culture.</title>
        <authorList>
            <person name="Gilroy R."/>
            <person name="Ravi A."/>
            <person name="Getino M."/>
            <person name="Pursley I."/>
            <person name="Horton D.L."/>
            <person name="Alikhan N.F."/>
            <person name="Baker D."/>
            <person name="Gharbi K."/>
            <person name="Hall N."/>
            <person name="Watson M."/>
            <person name="Adriaenssens E.M."/>
            <person name="Foster-Nyarko E."/>
            <person name="Jarju S."/>
            <person name="Secka A."/>
            <person name="Antonio M."/>
            <person name="Oren A."/>
            <person name="Chaudhuri R.R."/>
            <person name="La Ragione R."/>
            <person name="Hildebrand F."/>
            <person name="Pallen M.J."/>
        </authorList>
    </citation>
    <scope>NUCLEOTIDE SEQUENCE</scope>
    <source>
        <strain evidence="3">CHK184-20233</strain>
    </source>
</reference>
<organism evidence="3 4">
    <name type="scientific">Candidatus Onthousia excrementipullorum</name>
    <dbReference type="NCBI Taxonomy" id="2840884"/>
    <lineage>
        <taxon>Bacteria</taxon>
        <taxon>Bacillati</taxon>
        <taxon>Bacillota</taxon>
        <taxon>Bacilli</taxon>
        <taxon>Candidatus Onthousia</taxon>
    </lineage>
</organism>
<dbReference type="GO" id="GO:0003700">
    <property type="term" value="F:DNA-binding transcription factor activity"/>
    <property type="evidence" value="ECO:0007669"/>
    <property type="project" value="TreeGrafter"/>
</dbReference>
<protein>
    <submittedName>
        <fullName evidence="3">Helix-turn-helix transcriptional regulator</fullName>
    </submittedName>
</protein>
<dbReference type="Pfam" id="PF01381">
    <property type="entry name" value="HTH_3"/>
    <property type="match status" value="1"/>
</dbReference>
<comment type="caution">
    <text evidence="3">The sequence shown here is derived from an EMBL/GenBank/DDBJ whole genome shotgun (WGS) entry which is preliminary data.</text>
</comment>
<keyword evidence="1" id="KW-0238">DNA-binding</keyword>